<evidence type="ECO:0000313" key="2">
    <source>
        <dbReference type="Proteomes" id="UP000265816"/>
    </source>
</evidence>
<dbReference type="AlphaFoldDB" id="A0A398B8M5"/>
<name>A0A398B8M5_9BACI</name>
<gene>
    <name evidence="1" type="ORF">D1970_10475</name>
</gene>
<dbReference type="SUPFAM" id="SSF56784">
    <property type="entry name" value="HAD-like"/>
    <property type="match status" value="1"/>
</dbReference>
<dbReference type="InterPro" id="IPR023214">
    <property type="entry name" value="HAD_sf"/>
</dbReference>
<dbReference type="EMBL" id="QWVT01000016">
    <property type="protein sequence ID" value="RID85188.1"/>
    <property type="molecule type" value="Genomic_DNA"/>
</dbReference>
<evidence type="ECO:0000313" key="1">
    <source>
        <dbReference type="EMBL" id="RID85188.1"/>
    </source>
</evidence>
<protein>
    <submittedName>
        <fullName evidence="1">Uncharacterized protein</fullName>
    </submittedName>
</protein>
<dbReference type="OrthoDB" id="9807630at2"/>
<comment type="caution">
    <text evidence="1">The sequence shown here is derived from an EMBL/GenBank/DDBJ whole genome shotgun (WGS) entry which is preliminary data.</text>
</comment>
<proteinExistence type="predicted"/>
<dbReference type="Gene3D" id="3.40.50.1000">
    <property type="entry name" value="HAD superfamily/HAD-like"/>
    <property type="match status" value="1"/>
</dbReference>
<sequence>MSSIEAIIFDLDDTLIDTAQIKQLRRRPWSECYRYIPTKTFALFGEELSSIIEDKNLKLGIVTNSPRPYATKVLLSKVSYFVGKLVNLICGKALYLNCDKLLSLV</sequence>
<organism evidence="1 2">
    <name type="scientific">Mesobacillus zeae</name>
    <dbReference type="NCBI Taxonomy" id="1917180"/>
    <lineage>
        <taxon>Bacteria</taxon>
        <taxon>Bacillati</taxon>
        <taxon>Bacillota</taxon>
        <taxon>Bacilli</taxon>
        <taxon>Bacillales</taxon>
        <taxon>Bacillaceae</taxon>
        <taxon>Mesobacillus</taxon>
    </lineage>
</organism>
<keyword evidence="2" id="KW-1185">Reference proteome</keyword>
<dbReference type="Proteomes" id="UP000265816">
    <property type="component" value="Unassembled WGS sequence"/>
</dbReference>
<accession>A0A398B8M5</accession>
<reference evidence="1 2" key="1">
    <citation type="submission" date="2018-08" db="EMBL/GenBank/DDBJ databases">
        <title>Bacillus jemisoniae sp. nov., Bacillus chryseoplanitiae sp. nov., Bacillus resnikiae sp. nov., and Bacillus frankliniae sp. nov., isolated from Viking spacecraft and associated surfaces.</title>
        <authorList>
            <person name="Seuylemezian A."/>
            <person name="Vaishampayan P."/>
        </authorList>
    </citation>
    <scope>NUCLEOTIDE SEQUENCE [LARGE SCALE GENOMIC DNA]</scope>
    <source>
        <strain evidence="1 2">JJ-247</strain>
    </source>
</reference>
<dbReference type="RefSeq" id="WP_119112812.1">
    <property type="nucleotide sequence ID" value="NZ_CBCSEO010000016.1"/>
</dbReference>
<dbReference type="InterPro" id="IPR036412">
    <property type="entry name" value="HAD-like_sf"/>
</dbReference>